<comment type="subcellular location">
    <subcellularLocation>
        <location evidence="8">Cellular thylakoid membrane</location>
        <topology evidence="8">Single-pass membrane protein</topology>
    </subcellularLocation>
    <subcellularLocation>
        <location evidence="1">Membrane</location>
    </subcellularLocation>
</comment>
<dbReference type="Pfam" id="PF06298">
    <property type="entry name" value="PsbY"/>
    <property type="match status" value="1"/>
</dbReference>
<keyword evidence="2 8" id="KW-0602">Photosynthesis</keyword>
<organism evidence="9 10">
    <name type="scientific">Crocosphaera watsonii WH 0003</name>
    <dbReference type="NCBI Taxonomy" id="423471"/>
    <lineage>
        <taxon>Bacteria</taxon>
        <taxon>Bacillati</taxon>
        <taxon>Cyanobacteriota</taxon>
        <taxon>Cyanophyceae</taxon>
        <taxon>Oscillatoriophycideae</taxon>
        <taxon>Chroococcales</taxon>
        <taxon>Aphanothecaceae</taxon>
        <taxon>Crocosphaera</taxon>
    </lineage>
</organism>
<dbReference type="PATRIC" id="fig|423471.3.peg.2571"/>
<dbReference type="GO" id="GO:0015979">
    <property type="term" value="P:photosynthesis"/>
    <property type="evidence" value="ECO:0007669"/>
    <property type="project" value="UniProtKB-UniRule"/>
</dbReference>
<feature type="topological domain" description="Lumenal" evidence="8">
    <location>
        <begin position="24"/>
        <end position="39"/>
    </location>
</feature>
<comment type="subunit">
    <text evidence="8">PSII is composed of 1 copy each of membrane proteins PsbA, PsbB, PsbC, PsbD, PsbE, PsbF, PsbH, PsbI, PsbJ, PsbK, PsbL, PsbM, PsbT, PsbX, PsbY, PsbZ, Psb30/Ycf12, peripheral proteins PsbO, CyanoQ (PsbQ), PsbU, PsbV and a large number of cofactors. It forms dimeric complexes.</text>
</comment>
<keyword evidence="4 8" id="KW-1133">Transmembrane helix</keyword>
<dbReference type="HAMAP" id="MF_00717">
    <property type="entry name" value="PSII_PsbY"/>
    <property type="match status" value="1"/>
</dbReference>
<keyword evidence="3 8" id="KW-0812">Transmembrane</keyword>
<protein>
    <recommendedName>
        <fullName evidence="8">Photosystem II reaction center protein Y</fullName>
    </recommendedName>
</protein>
<evidence type="ECO:0000256" key="6">
    <source>
        <dbReference type="ARBA" id="ARBA00023136"/>
    </source>
</evidence>
<evidence type="ECO:0000256" key="1">
    <source>
        <dbReference type="ARBA" id="ARBA00004370"/>
    </source>
</evidence>
<evidence type="ECO:0000256" key="4">
    <source>
        <dbReference type="ARBA" id="ARBA00022989"/>
    </source>
</evidence>
<evidence type="ECO:0000313" key="9">
    <source>
        <dbReference type="EMBL" id="EHJ12575.1"/>
    </source>
</evidence>
<comment type="function">
    <text evidence="8">Loosely associated component of the core of photosystem II (PSII). PSII is a light-driven water plastoquinone oxidoreductase, using light energy to abstract electrons from H(2)O, generating a proton gradient subsequently used for ATP formation.</text>
</comment>
<evidence type="ECO:0000256" key="2">
    <source>
        <dbReference type="ARBA" id="ARBA00022531"/>
    </source>
</evidence>
<comment type="caution">
    <text evidence="9">The sequence shown here is derived from an EMBL/GenBank/DDBJ whole genome shotgun (WGS) entry which is preliminary data.</text>
</comment>
<feature type="topological domain" description="Lumenal" evidence="8">
    <location>
        <begin position="1"/>
        <end position="4"/>
    </location>
</feature>
<evidence type="ECO:0000256" key="8">
    <source>
        <dbReference type="HAMAP-Rule" id="MF_00717"/>
    </source>
</evidence>
<dbReference type="Proteomes" id="UP000003477">
    <property type="component" value="Unassembled WGS sequence"/>
</dbReference>
<name>G5J5H2_CROWT</name>
<evidence type="ECO:0000256" key="5">
    <source>
        <dbReference type="ARBA" id="ARBA00023078"/>
    </source>
</evidence>
<keyword evidence="6 8" id="KW-0472">Membrane</keyword>
<gene>
    <name evidence="8" type="primary">psbY</name>
    <name evidence="9" type="ORF">CWATWH0003_2732</name>
</gene>
<accession>G5J5H2</accession>
<dbReference type="NCBIfam" id="NF009711">
    <property type="entry name" value="PRK13240.1"/>
    <property type="match status" value="1"/>
</dbReference>
<reference evidence="9 10" key="1">
    <citation type="journal article" date="2011" name="Front. Microbiol.">
        <title>Two Strains of Crocosphaera watsonii with Highly Conserved Genomes are Distinguished by Strain-Specific Features.</title>
        <authorList>
            <person name="Bench S.R."/>
            <person name="Ilikchyan I.N."/>
            <person name="Tripp H.J."/>
            <person name="Zehr J.P."/>
        </authorList>
    </citation>
    <scope>NUCLEOTIDE SEQUENCE [LARGE SCALE GENOMIC DNA]</scope>
    <source>
        <strain evidence="9 10">WH 0003</strain>
    </source>
</reference>
<proteinExistence type="inferred from homology"/>
<comment type="similarity">
    <text evidence="8">Belongs to the PsbY family.</text>
</comment>
<evidence type="ECO:0000313" key="10">
    <source>
        <dbReference type="Proteomes" id="UP000003477"/>
    </source>
</evidence>
<dbReference type="GeneID" id="88766377"/>
<evidence type="ECO:0000256" key="3">
    <source>
        <dbReference type="ARBA" id="ARBA00022692"/>
    </source>
</evidence>
<dbReference type="EMBL" id="AESD01000403">
    <property type="protein sequence ID" value="EHJ12575.1"/>
    <property type="molecule type" value="Genomic_DNA"/>
</dbReference>
<dbReference type="GO" id="GO:0009523">
    <property type="term" value="C:photosystem II"/>
    <property type="evidence" value="ECO:0007669"/>
    <property type="project" value="UniProtKB-KW"/>
</dbReference>
<dbReference type="GO" id="GO:0031676">
    <property type="term" value="C:plasma membrane-derived thylakoid membrane"/>
    <property type="evidence" value="ECO:0007669"/>
    <property type="project" value="UniProtKB-SubCell"/>
</dbReference>
<dbReference type="AlphaFoldDB" id="G5J5H2"/>
<keyword evidence="7 8" id="KW-0604">Photosystem II</keyword>
<dbReference type="GO" id="GO:0030145">
    <property type="term" value="F:manganese ion binding"/>
    <property type="evidence" value="ECO:0007669"/>
    <property type="project" value="InterPro"/>
</dbReference>
<evidence type="ECO:0000256" key="7">
    <source>
        <dbReference type="ARBA" id="ARBA00023276"/>
    </source>
</evidence>
<keyword evidence="5 8" id="KW-0793">Thylakoid</keyword>
<dbReference type="RefSeq" id="WP_007305640.1">
    <property type="nucleotide sequence ID" value="NZ_AESD01000403.1"/>
</dbReference>
<dbReference type="InterPro" id="IPR009388">
    <property type="entry name" value="PSII_PsbY"/>
</dbReference>
<sequence length="39" mass="4130">MDWRILVVVGPILIAAGWAGFNIAAAAIGQIQGFFNKEA</sequence>